<comment type="subcellular location">
    <subcellularLocation>
        <location evidence="1">Cell inner membrane</location>
        <topology evidence="1">Single-pass membrane protein</topology>
    </subcellularLocation>
</comment>
<evidence type="ECO:0000313" key="10">
    <source>
        <dbReference type="Proteomes" id="UP000249135"/>
    </source>
</evidence>
<dbReference type="GO" id="GO:0015628">
    <property type="term" value="P:protein secretion by the type II secretion system"/>
    <property type="evidence" value="ECO:0007669"/>
    <property type="project" value="InterPro"/>
</dbReference>
<keyword evidence="6" id="KW-1133">Transmembrane helix</keyword>
<comment type="caution">
    <text evidence="9">The sequence shown here is derived from an EMBL/GenBank/DDBJ whole genome shotgun (WGS) entry which is preliminary data.</text>
</comment>
<name>A0A2W5QEV7_VARPD</name>
<accession>A0A2W5QEV7</accession>
<keyword evidence="2" id="KW-1003">Cell membrane</keyword>
<reference evidence="9 10" key="1">
    <citation type="submission" date="2017-08" db="EMBL/GenBank/DDBJ databases">
        <title>Infants hospitalized years apart are colonized by the same room-sourced microbial strains.</title>
        <authorList>
            <person name="Brooks B."/>
            <person name="Olm M.R."/>
            <person name="Firek B.A."/>
            <person name="Baker R."/>
            <person name="Thomas B.C."/>
            <person name="Morowitz M.J."/>
            <person name="Banfield J.F."/>
        </authorList>
    </citation>
    <scope>NUCLEOTIDE SEQUENCE [LARGE SCALE GENOMIC DNA]</scope>
    <source>
        <strain evidence="9">S2_005_003_R2_41</strain>
    </source>
</reference>
<dbReference type="Gene3D" id="3.55.40.10">
    <property type="entry name" value="minor pseudopilin epsh domain"/>
    <property type="match status" value="1"/>
</dbReference>
<organism evidence="9 10">
    <name type="scientific">Variovorax paradoxus</name>
    <dbReference type="NCBI Taxonomy" id="34073"/>
    <lineage>
        <taxon>Bacteria</taxon>
        <taxon>Pseudomonadati</taxon>
        <taxon>Pseudomonadota</taxon>
        <taxon>Betaproteobacteria</taxon>
        <taxon>Burkholderiales</taxon>
        <taxon>Comamonadaceae</taxon>
        <taxon>Variovorax</taxon>
    </lineage>
</organism>
<dbReference type="EMBL" id="QFPP01000076">
    <property type="protein sequence ID" value="PZQ75736.1"/>
    <property type="molecule type" value="Genomic_DNA"/>
</dbReference>
<keyword evidence="5" id="KW-0812">Transmembrane</keyword>
<dbReference type="GO" id="GO:0005886">
    <property type="term" value="C:plasma membrane"/>
    <property type="evidence" value="ECO:0007669"/>
    <property type="project" value="UniProtKB-SubCell"/>
</dbReference>
<keyword evidence="7" id="KW-0472">Membrane</keyword>
<evidence type="ECO:0000256" key="2">
    <source>
        <dbReference type="ARBA" id="ARBA00022475"/>
    </source>
</evidence>
<dbReference type="Pfam" id="PF12019">
    <property type="entry name" value="GspH"/>
    <property type="match status" value="1"/>
</dbReference>
<evidence type="ECO:0000256" key="3">
    <source>
        <dbReference type="ARBA" id="ARBA00022481"/>
    </source>
</evidence>
<evidence type="ECO:0000256" key="1">
    <source>
        <dbReference type="ARBA" id="ARBA00004377"/>
    </source>
</evidence>
<dbReference type="Proteomes" id="UP000249135">
    <property type="component" value="Unassembled WGS sequence"/>
</dbReference>
<evidence type="ECO:0000256" key="5">
    <source>
        <dbReference type="ARBA" id="ARBA00022692"/>
    </source>
</evidence>
<keyword evidence="4" id="KW-0997">Cell inner membrane</keyword>
<sequence>MRWSSAQELQTLFQFARAEAVYQRTASTVTATGQKWEAKVGATVLRETVLPDAVTVTPASANGVSFDVTGAAKPAAGSAPYLVSVSAAKASRLQCVSVTGAGLVRQVRKLATESCS</sequence>
<evidence type="ECO:0000256" key="7">
    <source>
        <dbReference type="ARBA" id="ARBA00023136"/>
    </source>
</evidence>
<dbReference type="AlphaFoldDB" id="A0A2W5QEV7"/>
<dbReference type="GO" id="GO:0015627">
    <property type="term" value="C:type II protein secretion system complex"/>
    <property type="evidence" value="ECO:0007669"/>
    <property type="project" value="InterPro"/>
</dbReference>
<evidence type="ECO:0000256" key="4">
    <source>
        <dbReference type="ARBA" id="ARBA00022519"/>
    </source>
</evidence>
<evidence type="ECO:0000259" key="8">
    <source>
        <dbReference type="Pfam" id="PF12019"/>
    </source>
</evidence>
<dbReference type="InterPro" id="IPR022346">
    <property type="entry name" value="T2SS_GspH"/>
</dbReference>
<feature type="domain" description="General secretion pathway GspH" evidence="8">
    <location>
        <begin position="6"/>
        <end position="102"/>
    </location>
</feature>
<gene>
    <name evidence="9" type="ORF">DI563_08800</name>
</gene>
<evidence type="ECO:0000313" key="9">
    <source>
        <dbReference type="EMBL" id="PZQ75736.1"/>
    </source>
</evidence>
<evidence type="ECO:0000256" key="6">
    <source>
        <dbReference type="ARBA" id="ARBA00022989"/>
    </source>
</evidence>
<keyword evidence="3" id="KW-0488">Methylation</keyword>
<protein>
    <submittedName>
        <fullName evidence="9">Pilus assembly protein FimT</fullName>
    </submittedName>
</protein>
<proteinExistence type="predicted"/>